<comment type="similarity">
    <text evidence="2">Belongs to the ORC4 family.</text>
</comment>
<dbReference type="InterPro" id="IPR016527">
    <property type="entry name" value="ORC4"/>
</dbReference>
<dbReference type="InterPro" id="IPR041664">
    <property type="entry name" value="AAA_16"/>
</dbReference>
<feature type="compositionally biased region" description="Basic residues" evidence="6">
    <location>
        <begin position="88"/>
        <end position="109"/>
    </location>
</feature>
<evidence type="ECO:0000259" key="7">
    <source>
        <dbReference type="Pfam" id="PF13191"/>
    </source>
</evidence>
<reference evidence="9 10" key="1">
    <citation type="journal article" date="2021" name="Environ. Microbiol.">
        <title>Gene family expansions and transcriptome signatures uncover fungal adaptations to wood decay.</title>
        <authorList>
            <person name="Hage H."/>
            <person name="Miyauchi S."/>
            <person name="Viragh M."/>
            <person name="Drula E."/>
            <person name="Min B."/>
            <person name="Chaduli D."/>
            <person name="Navarro D."/>
            <person name="Favel A."/>
            <person name="Norest M."/>
            <person name="Lesage-Meessen L."/>
            <person name="Balint B."/>
            <person name="Merenyi Z."/>
            <person name="de Eugenio L."/>
            <person name="Morin E."/>
            <person name="Martinez A.T."/>
            <person name="Baldrian P."/>
            <person name="Stursova M."/>
            <person name="Martinez M.J."/>
            <person name="Novotny C."/>
            <person name="Magnuson J.K."/>
            <person name="Spatafora J.W."/>
            <person name="Maurice S."/>
            <person name="Pangilinan J."/>
            <person name="Andreopoulos W."/>
            <person name="LaButti K."/>
            <person name="Hundley H."/>
            <person name="Na H."/>
            <person name="Kuo A."/>
            <person name="Barry K."/>
            <person name="Lipzen A."/>
            <person name="Henrissat B."/>
            <person name="Riley R."/>
            <person name="Ahrendt S."/>
            <person name="Nagy L.G."/>
            <person name="Grigoriev I.V."/>
            <person name="Martin F."/>
            <person name="Rosso M.N."/>
        </authorList>
    </citation>
    <scope>NUCLEOTIDE SEQUENCE [LARGE SCALE GENOMIC DNA]</scope>
    <source>
        <strain evidence="9 10">CIRM-BRFM 1785</strain>
    </source>
</reference>
<keyword evidence="10" id="KW-1185">Reference proteome</keyword>
<evidence type="ECO:0000256" key="4">
    <source>
        <dbReference type="ARBA" id="ARBA00023125"/>
    </source>
</evidence>
<organism evidence="9 10">
    <name type="scientific">Rhodofomes roseus</name>
    <dbReference type="NCBI Taxonomy" id="34475"/>
    <lineage>
        <taxon>Eukaryota</taxon>
        <taxon>Fungi</taxon>
        <taxon>Dikarya</taxon>
        <taxon>Basidiomycota</taxon>
        <taxon>Agaricomycotina</taxon>
        <taxon>Agaricomycetes</taxon>
        <taxon>Polyporales</taxon>
        <taxon>Rhodofomes</taxon>
    </lineage>
</organism>
<keyword evidence="4" id="KW-0238">DNA-binding</keyword>
<keyword evidence="3" id="KW-0235">DNA replication</keyword>
<dbReference type="EMBL" id="JADCUA010000001">
    <property type="protein sequence ID" value="KAH9844326.1"/>
    <property type="molecule type" value="Genomic_DNA"/>
</dbReference>
<dbReference type="Pfam" id="PF14629">
    <property type="entry name" value="ORC4_C"/>
    <property type="match status" value="1"/>
</dbReference>
<dbReference type="PANTHER" id="PTHR12087">
    <property type="entry name" value="ORIGIN RECOGNITION COMPLEX SUBUNIT 4"/>
    <property type="match status" value="1"/>
</dbReference>
<name>A0ABQ8L0A8_9APHY</name>
<dbReference type="Proteomes" id="UP000814176">
    <property type="component" value="Unassembled WGS sequence"/>
</dbReference>
<sequence length="745" mass="81263">MPPKRKAPSAADDEQPTTKRVTRSRKPSAEQVVLPTVKPRKPRRGAANSDISPDVVKPPQDAPIATRTRRTVSRSEPAEDAAPDPRPRPSRPRTKAQKKPAATKRRGKRAVVEDEDDEKSDEVPLSLPQKPFARPATPPRPSNSRPSTSRVFMECVEIRTSARSLTNGMSAVRYLNAGAPASGPPRSSTPSPSKRIGPPTSPAKSRPNGPVRASPAAEDIGALAGPSSVPISPPATPSKGTSQTRTPIASPSKRRGVASVQSSPTRQAKNLPPHLYACLHAQQREILQSLRDVPDIEDEPVEAEDEEPPTNAVAFEELSNLLRGTVLRGEGNSCLLIGARGSGKTRIVEKAIAALPERPIIIRLSGHAQQNDRQAIREIARQLTQQTGTSFLPTDDEKTAEDGLNDPENPFLESRDVADAVSVIALPAPAHLLALISMIPTLPRATVIVLDAFDQFASHARQSLLYCLLDTVQNCRVGKANKGLAVVGVTARVDTINLLEKRVKSRFSGRMLRTACPRRLRDWTNLARTILTAPRAQDDDNDEWEPLWAASVESFLGHPGVKECFKDTFGLTRDVYTLRRLLVPVVIELSETTPFLSPATFTAAAGTQRCPARFPFLSERRRHTALPYPSICLLIAAMHARASGHESFTFEMLHEAFRDQVRTSQSAPVQVDGGSIGMVRCSREVLMGAFEQLVTLKVFLATAPSSSSVAREFVPHRCAVDRLEVKRAVESMGQTNLKKWLNKMQ</sequence>
<evidence type="ECO:0000256" key="6">
    <source>
        <dbReference type="SAM" id="MobiDB-lite"/>
    </source>
</evidence>
<feature type="compositionally biased region" description="Low complexity" evidence="6">
    <location>
        <begin position="177"/>
        <end position="193"/>
    </location>
</feature>
<dbReference type="SUPFAM" id="SSF52540">
    <property type="entry name" value="P-loop containing nucleoside triphosphate hydrolases"/>
    <property type="match status" value="1"/>
</dbReference>
<feature type="compositionally biased region" description="Polar residues" evidence="6">
    <location>
        <begin position="259"/>
        <end position="268"/>
    </location>
</feature>
<accession>A0ABQ8L0A8</accession>
<evidence type="ECO:0000256" key="5">
    <source>
        <dbReference type="ARBA" id="ARBA00023242"/>
    </source>
</evidence>
<gene>
    <name evidence="9" type="ORF">C8Q71DRAFT_40310</name>
</gene>
<feature type="domain" description="Origin recognition complex subunit 4 C-terminal" evidence="8">
    <location>
        <begin position="526"/>
        <end position="729"/>
    </location>
</feature>
<proteinExistence type="inferred from homology"/>
<evidence type="ECO:0000256" key="2">
    <source>
        <dbReference type="ARBA" id="ARBA00005334"/>
    </source>
</evidence>
<dbReference type="GeneID" id="71999071"/>
<dbReference type="RefSeq" id="XP_047785136.1">
    <property type="nucleotide sequence ID" value="XM_047918339.1"/>
</dbReference>
<evidence type="ECO:0000313" key="9">
    <source>
        <dbReference type="EMBL" id="KAH9844326.1"/>
    </source>
</evidence>
<evidence type="ECO:0000259" key="8">
    <source>
        <dbReference type="Pfam" id="PF14629"/>
    </source>
</evidence>
<evidence type="ECO:0000256" key="1">
    <source>
        <dbReference type="ARBA" id="ARBA00004123"/>
    </source>
</evidence>
<feature type="compositionally biased region" description="Polar residues" evidence="6">
    <location>
        <begin position="238"/>
        <end position="249"/>
    </location>
</feature>
<evidence type="ECO:0000256" key="3">
    <source>
        <dbReference type="ARBA" id="ARBA00022705"/>
    </source>
</evidence>
<dbReference type="Pfam" id="PF13191">
    <property type="entry name" value="AAA_16"/>
    <property type="match status" value="1"/>
</dbReference>
<feature type="region of interest" description="Disordered" evidence="6">
    <location>
        <begin position="176"/>
        <end position="271"/>
    </location>
</feature>
<comment type="subcellular location">
    <subcellularLocation>
        <location evidence="1">Nucleus</location>
    </subcellularLocation>
</comment>
<feature type="domain" description="Orc1-like AAA ATPase" evidence="7">
    <location>
        <begin position="316"/>
        <end position="473"/>
    </location>
</feature>
<comment type="caution">
    <text evidence="9">The sequence shown here is derived from an EMBL/GenBank/DDBJ whole genome shotgun (WGS) entry which is preliminary data.</text>
</comment>
<feature type="region of interest" description="Disordered" evidence="6">
    <location>
        <begin position="386"/>
        <end position="409"/>
    </location>
</feature>
<dbReference type="Gene3D" id="3.40.50.300">
    <property type="entry name" value="P-loop containing nucleotide triphosphate hydrolases"/>
    <property type="match status" value="1"/>
</dbReference>
<feature type="region of interest" description="Disordered" evidence="6">
    <location>
        <begin position="1"/>
        <end position="150"/>
    </location>
</feature>
<dbReference type="InterPro" id="IPR032705">
    <property type="entry name" value="ORC4_C"/>
</dbReference>
<keyword evidence="5" id="KW-0539">Nucleus</keyword>
<protein>
    <submittedName>
        <fullName evidence="9">Origin recognition complex subunit 4 C-terminus-domain-containing protein</fullName>
    </submittedName>
</protein>
<dbReference type="PANTHER" id="PTHR12087:SF0">
    <property type="entry name" value="ORIGIN RECOGNITION COMPLEX SUBUNIT 4"/>
    <property type="match status" value="1"/>
</dbReference>
<evidence type="ECO:0000313" key="10">
    <source>
        <dbReference type="Proteomes" id="UP000814176"/>
    </source>
</evidence>
<dbReference type="InterPro" id="IPR027417">
    <property type="entry name" value="P-loop_NTPase"/>
</dbReference>